<dbReference type="PATRIC" id="fig|1330330.3.peg.627"/>
<dbReference type="OrthoDB" id="9794400at2"/>
<dbReference type="GO" id="GO:0008173">
    <property type="term" value="F:RNA methyltransferase activity"/>
    <property type="evidence" value="ECO:0007669"/>
    <property type="project" value="InterPro"/>
</dbReference>
<evidence type="ECO:0000256" key="2">
    <source>
        <dbReference type="ARBA" id="ARBA00022679"/>
    </source>
</evidence>
<gene>
    <name evidence="4" type="ORF">IX53_03140</name>
</gene>
<dbReference type="Gene3D" id="3.40.1280.10">
    <property type="match status" value="1"/>
</dbReference>
<dbReference type="GO" id="GO:0005829">
    <property type="term" value="C:cytosol"/>
    <property type="evidence" value="ECO:0007669"/>
    <property type="project" value="TreeGrafter"/>
</dbReference>
<name>A0A0G2ZA71_9BACT</name>
<protein>
    <submittedName>
        <fullName evidence="4">RNA methyltransferase</fullName>
    </submittedName>
</protein>
<dbReference type="Gene3D" id="3.30.1330.30">
    <property type="match status" value="1"/>
</dbReference>
<organism evidence="4 5">
    <name type="scientific">Kosmotoga pacifica</name>
    <dbReference type="NCBI Taxonomy" id="1330330"/>
    <lineage>
        <taxon>Bacteria</taxon>
        <taxon>Thermotogati</taxon>
        <taxon>Thermotogota</taxon>
        <taxon>Thermotogae</taxon>
        <taxon>Kosmotogales</taxon>
        <taxon>Kosmotogaceae</taxon>
        <taxon>Kosmotoga</taxon>
    </lineage>
</organism>
<dbReference type="EMBL" id="CP011232">
    <property type="protein sequence ID" value="AKI96981.1"/>
    <property type="molecule type" value="Genomic_DNA"/>
</dbReference>
<dbReference type="InterPro" id="IPR001537">
    <property type="entry name" value="SpoU_MeTrfase"/>
</dbReference>
<dbReference type="PANTHER" id="PTHR46429">
    <property type="entry name" value="23S RRNA (GUANOSINE-2'-O-)-METHYLTRANSFERASE RLMB"/>
    <property type="match status" value="1"/>
</dbReference>
<dbReference type="PANTHER" id="PTHR46429:SF1">
    <property type="entry name" value="23S RRNA (GUANOSINE-2'-O-)-METHYLTRANSFERASE RLMB"/>
    <property type="match status" value="1"/>
</dbReference>
<dbReference type="Pfam" id="PF00588">
    <property type="entry name" value="SpoU_methylase"/>
    <property type="match status" value="1"/>
</dbReference>
<keyword evidence="2 4" id="KW-0808">Transferase</keyword>
<keyword evidence="5" id="KW-1185">Reference proteome</keyword>
<dbReference type="STRING" id="1330330.IX53_03140"/>
<evidence type="ECO:0000313" key="5">
    <source>
        <dbReference type="Proteomes" id="UP000035159"/>
    </source>
</evidence>
<dbReference type="SUPFAM" id="SSF55315">
    <property type="entry name" value="L30e-like"/>
    <property type="match status" value="1"/>
</dbReference>
<dbReference type="InterPro" id="IPR029064">
    <property type="entry name" value="Ribosomal_eL30-like_sf"/>
</dbReference>
<sequence length="246" mass="27715">MYLHGRNVLREILDLNSKKLKIKRILFTNQQNVSKELEELKLRCLKRGYKVDEAPPEKLYNLCREKKHQGVVVDLKEFPYTDFEDIIELSRNESVFPLVLLDTVQDPHNLGAIIRSAVAAGMRGIIITEKSSAKVTSAVVKVSTGLAFRIPISIVTNMARTVEILQEEGFWVYAASMEGEPYFSIEFPEKAAIILGNEGEGVRKLVKEKADYIISIPMEKEVDSLNVSASAAILFFELRRQLSGGE</sequence>
<evidence type="ECO:0000259" key="3">
    <source>
        <dbReference type="SMART" id="SM00967"/>
    </source>
</evidence>
<dbReference type="KEGG" id="kpf:IX53_03140"/>
<dbReference type="InterPro" id="IPR013123">
    <property type="entry name" value="SpoU_subst-bd"/>
</dbReference>
<keyword evidence="1 4" id="KW-0489">Methyltransferase</keyword>
<dbReference type="InterPro" id="IPR004441">
    <property type="entry name" value="rRNA_MeTrfase_TrmH"/>
</dbReference>
<dbReference type="Pfam" id="PF08032">
    <property type="entry name" value="SpoU_sub_bind"/>
    <property type="match status" value="1"/>
</dbReference>
<dbReference type="GO" id="GO:0032259">
    <property type="term" value="P:methylation"/>
    <property type="evidence" value="ECO:0007669"/>
    <property type="project" value="UniProtKB-KW"/>
</dbReference>
<evidence type="ECO:0000313" key="4">
    <source>
        <dbReference type="EMBL" id="AKI96981.1"/>
    </source>
</evidence>
<dbReference type="GO" id="GO:0006396">
    <property type="term" value="P:RNA processing"/>
    <property type="evidence" value="ECO:0007669"/>
    <property type="project" value="InterPro"/>
</dbReference>
<dbReference type="SUPFAM" id="SSF75217">
    <property type="entry name" value="alpha/beta knot"/>
    <property type="match status" value="1"/>
</dbReference>
<dbReference type="Proteomes" id="UP000035159">
    <property type="component" value="Chromosome"/>
</dbReference>
<dbReference type="CDD" id="cd18103">
    <property type="entry name" value="SpoU-like_RlmB"/>
    <property type="match status" value="1"/>
</dbReference>
<dbReference type="GO" id="GO:0003723">
    <property type="term" value="F:RNA binding"/>
    <property type="evidence" value="ECO:0007669"/>
    <property type="project" value="InterPro"/>
</dbReference>
<dbReference type="InterPro" id="IPR029028">
    <property type="entry name" value="Alpha/beta_knot_MTases"/>
</dbReference>
<evidence type="ECO:0000256" key="1">
    <source>
        <dbReference type="ARBA" id="ARBA00022603"/>
    </source>
</evidence>
<dbReference type="InterPro" id="IPR029026">
    <property type="entry name" value="tRNA_m1G_MTases_N"/>
</dbReference>
<accession>A0A0G2ZA71</accession>
<reference evidence="4 5" key="1">
    <citation type="submission" date="2015-04" db="EMBL/GenBank/DDBJ databases">
        <title>Complete Genome Sequence of Kosmotoga pacifica SLHLJ1.</title>
        <authorList>
            <person name="Jiang L.J."/>
            <person name="Shao Z.Z."/>
            <person name="Jebbar M."/>
        </authorList>
    </citation>
    <scope>NUCLEOTIDE SEQUENCE [LARGE SCALE GENOMIC DNA]</scope>
    <source>
        <strain evidence="4 5">SLHLJ1</strain>
    </source>
</reference>
<dbReference type="AlphaFoldDB" id="A0A0G2ZA71"/>
<dbReference type="RefSeq" id="WP_047754116.1">
    <property type="nucleotide sequence ID" value="NZ_CAJUHA010000019.1"/>
</dbReference>
<dbReference type="NCBIfam" id="TIGR00186">
    <property type="entry name" value="rRNA_methyl_3"/>
    <property type="match status" value="1"/>
</dbReference>
<dbReference type="SMART" id="SM00967">
    <property type="entry name" value="SpoU_sub_bind"/>
    <property type="match status" value="1"/>
</dbReference>
<feature type="domain" description="RNA 2-O ribose methyltransferase substrate binding" evidence="3">
    <location>
        <begin position="2"/>
        <end position="81"/>
    </location>
</feature>
<proteinExistence type="predicted"/>